<dbReference type="AlphaFoldDB" id="A0AB36ZT08"/>
<dbReference type="Pfam" id="PF13173">
    <property type="entry name" value="AAA_14"/>
    <property type="match status" value="1"/>
</dbReference>
<protein>
    <recommendedName>
        <fullName evidence="5">ATPase</fullName>
    </recommendedName>
</protein>
<dbReference type="Pfam" id="PF13635">
    <property type="entry name" value="DUF4143"/>
    <property type="match status" value="1"/>
</dbReference>
<dbReference type="Proteomes" id="UP000239861">
    <property type="component" value="Unassembled WGS sequence"/>
</dbReference>
<accession>A0AB36ZT08</accession>
<dbReference type="InterPro" id="IPR025420">
    <property type="entry name" value="DUF4143"/>
</dbReference>
<dbReference type="PANTHER" id="PTHR33295">
    <property type="entry name" value="ATPASE"/>
    <property type="match status" value="1"/>
</dbReference>
<comment type="caution">
    <text evidence="3">The sequence shown here is derived from an EMBL/GenBank/DDBJ whole genome shotgun (WGS) entry which is preliminary data.</text>
</comment>
<evidence type="ECO:0000259" key="2">
    <source>
        <dbReference type="Pfam" id="PF13635"/>
    </source>
</evidence>
<feature type="domain" description="DUF4143" evidence="2">
    <location>
        <begin position="232"/>
        <end position="375"/>
    </location>
</feature>
<organism evidence="3 4">
    <name type="scientific">Malaciobacter marinus</name>
    <dbReference type="NCBI Taxonomy" id="505249"/>
    <lineage>
        <taxon>Bacteria</taxon>
        <taxon>Pseudomonadati</taxon>
        <taxon>Campylobacterota</taxon>
        <taxon>Epsilonproteobacteria</taxon>
        <taxon>Campylobacterales</taxon>
        <taxon>Arcobacteraceae</taxon>
        <taxon>Malaciobacter</taxon>
    </lineage>
</organism>
<dbReference type="SUPFAM" id="SSF52540">
    <property type="entry name" value="P-loop containing nucleoside triphosphate hydrolases"/>
    <property type="match status" value="1"/>
</dbReference>
<feature type="domain" description="AAA" evidence="1">
    <location>
        <begin position="40"/>
        <end position="173"/>
    </location>
</feature>
<dbReference type="EMBL" id="PTIW01000036">
    <property type="protein sequence ID" value="PPK58656.1"/>
    <property type="molecule type" value="Genomic_DNA"/>
</dbReference>
<dbReference type="InterPro" id="IPR041682">
    <property type="entry name" value="AAA_14"/>
</dbReference>
<evidence type="ECO:0000313" key="3">
    <source>
        <dbReference type="EMBL" id="PPK58656.1"/>
    </source>
</evidence>
<evidence type="ECO:0000313" key="4">
    <source>
        <dbReference type="Proteomes" id="UP000239861"/>
    </source>
</evidence>
<gene>
    <name evidence="3" type="ORF">B0F89_1368</name>
</gene>
<dbReference type="PANTHER" id="PTHR33295:SF18">
    <property type="entry name" value="AAA+ ATPASE DOMAIN-CONTAINING PROTEIN"/>
    <property type="match status" value="1"/>
</dbReference>
<evidence type="ECO:0000259" key="1">
    <source>
        <dbReference type="Pfam" id="PF13173"/>
    </source>
</evidence>
<dbReference type="InterPro" id="IPR027417">
    <property type="entry name" value="P-loop_NTPase"/>
</dbReference>
<name>A0AB36ZT08_9BACT</name>
<evidence type="ECO:0008006" key="5">
    <source>
        <dbReference type="Google" id="ProtNLM"/>
    </source>
</evidence>
<proteinExistence type="predicted"/>
<dbReference type="RefSeq" id="WP_104412755.1">
    <property type="nucleotide sequence ID" value="NZ_PTIW01000036.1"/>
</dbReference>
<sequence>MDKSEIISVLNDWNYWNKDITGVKNRPIYDKKIAKFISKDEIVVIKGIRRCGKSTLMLNQIKTLINNGVPKENILLVNLEDPRFLNHLDVNLLENIKNTYLEYLNPLAKPYIFLDEIQNIPNWEKWVNKEYELKKSFLTITGSNSSMLSSEIATVLSGRYISVDVFPLSFNEFVNFNNTSVNNKLDLVDKKIELNRYLENYIKFGGFPKTLEYEANEIKELLTTYKDSILLKDVVARFKLKNFHTLEEIAAYLLSNSGIIQSTTKLKNNFRISFDMARDYIEYLKKAYMIYEIKKFDFSLKKQNVNDKKYYSCDLGLSNIFRVPNTQTRGDDLETVVFLELKRRGYEVHYYKTSNDLEIDFLVSFNNTIVELIQVSKSIKEEKTFTREVTPFTKTINELKLQKDIKCTIITEDNSSTKENIEILNIKEFLLIF</sequence>
<reference evidence="3 4" key="1">
    <citation type="submission" date="2018-02" db="EMBL/GenBank/DDBJ databases">
        <title>Subsurface microbial communities from deep shales in Ohio and West Virginia, USA.</title>
        <authorList>
            <person name="Wrighton K."/>
        </authorList>
    </citation>
    <scope>NUCLEOTIDE SEQUENCE [LARGE SCALE GENOMIC DNA]</scope>
    <source>
        <strain evidence="3 4">MARC-MIP3H16</strain>
    </source>
</reference>